<keyword evidence="3" id="KW-1185">Reference proteome</keyword>
<protein>
    <recommendedName>
        <fullName evidence="1">PKD domain-containing protein</fullName>
    </recommendedName>
</protein>
<reference evidence="2 3" key="1">
    <citation type="submission" date="2007-01" db="EMBL/GenBank/DDBJ databases">
        <authorList>
            <person name="Haygood M."/>
            <person name="Podell S."/>
            <person name="Anderson C."/>
            <person name="Hopkinson B."/>
            <person name="Roe K."/>
            <person name="Barbeau K."/>
            <person name="Gaasterland T."/>
            <person name="Ferriera S."/>
            <person name="Johnson J."/>
            <person name="Kravitz S."/>
            <person name="Beeson K."/>
            <person name="Sutton G."/>
            <person name="Rogers Y.-H."/>
            <person name="Friedman R."/>
            <person name="Frazier M."/>
            <person name="Venter J.C."/>
        </authorList>
    </citation>
    <scope>NUCLEOTIDE SEQUENCE [LARGE SCALE GENOMIC DNA]</scope>
    <source>
        <strain evidence="2 3">ATCC 23134</strain>
    </source>
</reference>
<dbReference type="PROSITE" id="PS50093">
    <property type="entry name" value="PKD"/>
    <property type="match status" value="1"/>
</dbReference>
<sequence length="1210" mass="134457">MLAFLSVTQVKAQRPYVNNLEIKNLANTHNYGGNDDDPEQLPMSGFRIDIEFDEEFRSGANIGAFVSTVNDIQAMFELKPYYYDAPDALVASNMTTMVTNTDIQQNGKKLTVWVKLDKGLAPDTWYVLKLNRSGVNGKRTFLNGTEVWDKGCYEKKFDFKTAQGVAITPGLATTLCPNGDETSLSPIIISEKSQYSFVPGQDHTLTLELSDPTFEFSNLDVSEIKAEMYGLGQTQALNVSLSSTEISIPISVGGSAHTTGSLMISGIKVVYKGTGDKNCILRAKQITSHTINGLYVEGNAMPLAVIEARTAIPTADLNLTNVDIVGPQAICVSAIDAQNYFVPPVSGAKHYIWNVPPIFKNPVGSFLVNLGNGRWQTPNNAISLILKEGNLLESGILSVQAIDQCRQGTLSNDFTVNINLPDTLVFDKPVEILSNEHPQVLSVVSPVGGTVRFSGSGIVKDTLVPSLISGPYPRTVDIDYVFTNGGTGCVTKGQFSVKVLDGRVPKGMKLRVVRDLESPFVYFKTQVPNVTPEWRWKWVFENNQSNLSSPVLALKNPQPQSVAYNIEIKDAKARKYSLAKSFQVSIDFNGRCLGKPTKFLKTVDLGASNDKINSQKWDFGDGTTSTDNSPVHTYSQTGSYVVKLTIVAEDFITYELSKRIDIFPVVHVQPSRLYSEDFSNLSHHWAAQGTVDSAGVAIQRYSWQLKTPAGFGHISADKGEAWVTDNQNLPHATSNQAYYYAREHSYVESPSFDITDLQRPTVSFDYWVDTDAGSDGVVLLYTVDDGKTWWRVGQINQGLQWYNSRPILGSPGKYMTNDNIDNQGWSGNRQYEQKEGWQTARFTLDAALEKMLKLSRKVIRFRVAFGSNADDPPNKKFDGFAFDNFQINNRNRLVLMEYFTNQGVAGAAGKDQQAHNFVVTKNEMINLHYHVGFPGRDEANQLNHKDPSGRSFHYGIRQAPQVVIDGSTIESKGLNLEWAERLFYYHTLIMSPFEINIDQPEITKGQLNFSATLTALQAFDKKLVVHAVVVDTAVKMGGEIYHQVVRKMLPDASGTFLAKNWAQGAAHTLNFSWNTGNVPSGRLKVVVFVENYETRKVYQAALRKVSFTRNEKNEDHHTVTGVQNIESQAQTIIYPNPATHTVSVTLGKSKDLPAFAQWSVTNTEGKIMKKGTLLKPSKQLVVDVYHLPAGIYLVRLQKGQWAVQQKFRKR</sequence>
<dbReference type="EMBL" id="AAWS01000034">
    <property type="protein sequence ID" value="EAY26466.1"/>
    <property type="molecule type" value="Genomic_DNA"/>
</dbReference>
<dbReference type="SMART" id="SM00089">
    <property type="entry name" value="PKD"/>
    <property type="match status" value="1"/>
</dbReference>
<gene>
    <name evidence="2" type="ORF">M23134_07061</name>
</gene>
<proteinExistence type="predicted"/>
<dbReference type="Proteomes" id="UP000004095">
    <property type="component" value="Unassembled WGS sequence"/>
</dbReference>
<dbReference type="InterPro" id="IPR013783">
    <property type="entry name" value="Ig-like_fold"/>
</dbReference>
<dbReference type="CDD" id="cd00146">
    <property type="entry name" value="PKD"/>
    <property type="match status" value="1"/>
</dbReference>
<dbReference type="AlphaFoldDB" id="A1ZT76"/>
<dbReference type="Pfam" id="PF18911">
    <property type="entry name" value="PKD_4"/>
    <property type="match status" value="1"/>
</dbReference>
<dbReference type="InterPro" id="IPR026444">
    <property type="entry name" value="Secre_tail"/>
</dbReference>
<dbReference type="InterPro" id="IPR000601">
    <property type="entry name" value="PKD_dom"/>
</dbReference>
<dbReference type="InterPro" id="IPR022409">
    <property type="entry name" value="PKD/Chitinase_dom"/>
</dbReference>
<feature type="domain" description="PKD" evidence="1">
    <location>
        <begin position="616"/>
        <end position="646"/>
    </location>
</feature>
<dbReference type="NCBIfam" id="TIGR04183">
    <property type="entry name" value="Por_Secre_tail"/>
    <property type="match status" value="1"/>
</dbReference>
<evidence type="ECO:0000313" key="3">
    <source>
        <dbReference type="Proteomes" id="UP000004095"/>
    </source>
</evidence>
<evidence type="ECO:0000259" key="1">
    <source>
        <dbReference type="PROSITE" id="PS50093"/>
    </source>
</evidence>
<dbReference type="Gene3D" id="2.60.40.10">
    <property type="entry name" value="Immunoglobulins"/>
    <property type="match status" value="2"/>
</dbReference>
<accession>A1ZT76</accession>
<dbReference type="Gene3D" id="2.60.120.260">
    <property type="entry name" value="Galactose-binding domain-like"/>
    <property type="match status" value="1"/>
</dbReference>
<name>A1ZT76_MICM2</name>
<dbReference type="SUPFAM" id="SSF49299">
    <property type="entry name" value="PKD domain"/>
    <property type="match status" value="1"/>
</dbReference>
<comment type="caution">
    <text evidence="2">The sequence shown here is derived from an EMBL/GenBank/DDBJ whole genome shotgun (WGS) entry which is preliminary data.</text>
</comment>
<dbReference type="InterPro" id="IPR035986">
    <property type="entry name" value="PKD_dom_sf"/>
</dbReference>
<dbReference type="Pfam" id="PF18962">
    <property type="entry name" value="Por_Secre_tail"/>
    <property type="match status" value="1"/>
</dbReference>
<evidence type="ECO:0000313" key="2">
    <source>
        <dbReference type="EMBL" id="EAY26466.1"/>
    </source>
</evidence>
<organism evidence="2 3">
    <name type="scientific">Microscilla marina ATCC 23134</name>
    <dbReference type="NCBI Taxonomy" id="313606"/>
    <lineage>
        <taxon>Bacteria</taxon>
        <taxon>Pseudomonadati</taxon>
        <taxon>Bacteroidota</taxon>
        <taxon>Cytophagia</taxon>
        <taxon>Cytophagales</taxon>
        <taxon>Microscillaceae</taxon>
        <taxon>Microscilla</taxon>
    </lineage>
</organism>
<dbReference type="eggNOG" id="COG3291">
    <property type="taxonomic scope" value="Bacteria"/>
</dbReference>